<accession>A0A8D8A8R9</accession>
<name>A0A8D8A8R9_CULPI</name>
<dbReference type="EMBL" id="HBUE01018164">
    <property type="protein sequence ID" value="CAG6451360.1"/>
    <property type="molecule type" value="Transcribed_RNA"/>
</dbReference>
<evidence type="ECO:0000313" key="1">
    <source>
        <dbReference type="EMBL" id="CAG6451360.1"/>
    </source>
</evidence>
<reference evidence="1" key="1">
    <citation type="submission" date="2021-05" db="EMBL/GenBank/DDBJ databases">
        <authorList>
            <person name="Alioto T."/>
            <person name="Alioto T."/>
            <person name="Gomez Garrido J."/>
        </authorList>
    </citation>
    <scope>NUCLEOTIDE SEQUENCE</scope>
</reference>
<dbReference type="AlphaFoldDB" id="A0A8D8A8R9"/>
<dbReference type="EMBL" id="HBUE01018161">
    <property type="protein sequence ID" value="CAG6451357.1"/>
    <property type="molecule type" value="Transcribed_RNA"/>
</dbReference>
<protein>
    <submittedName>
        <fullName evidence="1">(northern house mosquito) hypothetical protein</fullName>
    </submittedName>
</protein>
<organism evidence="1">
    <name type="scientific">Culex pipiens</name>
    <name type="common">House mosquito</name>
    <dbReference type="NCBI Taxonomy" id="7175"/>
    <lineage>
        <taxon>Eukaryota</taxon>
        <taxon>Metazoa</taxon>
        <taxon>Ecdysozoa</taxon>
        <taxon>Arthropoda</taxon>
        <taxon>Hexapoda</taxon>
        <taxon>Insecta</taxon>
        <taxon>Pterygota</taxon>
        <taxon>Neoptera</taxon>
        <taxon>Endopterygota</taxon>
        <taxon>Diptera</taxon>
        <taxon>Nematocera</taxon>
        <taxon>Culicoidea</taxon>
        <taxon>Culicidae</taxon>
        <taxon>Culicinae</taxon>
        <taxon>Culicini</taxon>
        <taxon>Culex</taxon>
        <taxon>Culex</taxon>
    </lineage>
</organism>
<proteinExistence type="predicted"/>
<sequence length="100" mass="10917">MFSMLGDLRALRGLTQIELSNGLATIGETLRSICFDFRSGRWGCWDGGSGDSCDFSCSICLYVVKSDLGLRSIAGGGSYVTDMSRLEPTIPDVMSFRMWA</sequence>